<comment type="caution">
    <text evidence="2">The sequence shown here is derived from an EMBL/GenBank/DDBJ whole genome shotgun (WGS) entry which is preliminary data.</text>
</comment>
<evidence type="ECO:0000313" key="3">
    <source>
        <dbReference type="Proteomes" id="UP001168380"/>
    </source>
</evidence>
<keyword evidence="3" id="KW-1185">Reference proteome</keyword>
<keyword evidence="1" id="KW-0732">Signal</keyword>
<sequence length="781" mass="84275">MRALLIMVAMTAGLAACGGSSSNTSDNAGPVDPGAPEVNYAALKPIEPTEAGLTRLEGEAFERFVKNGLRLQTSGYGYTHYPSNNDDLDFSAGAPEADGGGNYSQTNVHIAGVDEADSVKYDGRHWFVAYEPSSYNGELPGLQLVATDPAVPDASVVGTFSFEAQQWGSATAIYLQKDGEVASHVVALRSQWGSIEGVMPGAVPSFVSNDSLEIWPGPVNSQVRVEFIDVNTPSSPSLTNTISLDGSLIDSRRIGNTLYLITRYDPWFFPLEIERSSSDSRTANEAALADAKLADLLPKYRQGSAEAPLSVACYTQEDTQDIHGFHSMVNITAIDLSGQSIVSSECLSTGVDSLTMSQNALYLTGTLWQENEKTVIHKFSLEESGVAYAATGSVPGSIRWDAPYRVNEHGEDLRVVSTDHTDGISHHLYILRQSGNVLAPVAQLPNAERPAPIGKPDEDIFAVRFDGDRAYVVTFRRVDPLYVLDLSDSLDPKITGELEVPGFATYIHPINENYLFTLGQDADGETGWTQGIKTQLVKVSGGTPQLVGEMLIGDRYSHSEALYDLRALNLLEAGEGAVRVSFPVSVYGTAGGEYSEWQYSGLQMLELNGLDSEQGTMQDKGVLIAEAATHSHHDYNGGVRRGLLHDNAVYYAHDNQIWFSQWGAADAPQGPIGGDPIACTEQIVYGLEVYVSGQFMQPIDNCDAQVVAVDGDYSETLTADYRDSLGSCVFYGAAERAGSYTITASLDGYETQVSEGVVVSQDVCHVQPRSLMLQLWPSAEL</sequence>
<dbReference type="InterPro" id="IPR019198">
    <property type="entry name" value="Beta_propeller_containing"/>
</dbReference>
<reference evidence="2" key="1">
    <citation type="submission" date="2023-07" db="EMBL/GenBank/DDBJ databases">
        <title>Gilvimarinus algae sp. nov., isolated from the surface of Kelp.</title>
        <authorList>
            <person name="Sun Y.Y."/>
            <person name="Gong Y."/>
            <person name="Du Z.J."/>
        </authorList>
    </citation>
    <scope>NUCLEOTIDE SEQUENCE</scope>
    <source>
        <strain evidence="2">SDUM040014</strain>
    </source>
</reference>
<dbReference type="PROSITE" id="PS51257">
    <property type="entry name" value="PROKAR_LIPOPROTEIN"/>
    <property type="match status" value="1"/>
</dbReference>
<evidence type="ECO:0000256" key="1">
    <source>
        <dbReference type="SAM" id="SignalP"/>
    </source>
</evidence>
<name>A0ABT8TJ74_9GAMM</name>
<protein>
    <submittedName>
        <fullName evidence="2">Beta-propeller domain-containing protein</fullName>
    </submittedName>
</protein>
<organism evidence="2 3">
    <name type="scientific">Gilvimarinus algae</name>
    <dbReference type="NCBI Taxonomy" id="3058037"/>
    <lineage>
        <taxon>Bacteria</taxon>
        <taxon>Pseudomonadati</taxon>
        <taxon>Pseudomonadota</taxon>
        <taxon>Gammaproteobacteria</taxon>
        <taxon>Cellvibrionales</taxon>
        <taxon>Cellvibrionaceae</taxon>
        <taxon>Gilvimarinus</taxon>
    </lineage>
</organism>
<feature type="signal peptide" evidence="1">
    <location>
        <begin position="1"/>
        <end position="15"/>
    </location>
</feature>
<dbReference type="RefSeq" id="WP_302714549.1">
    <property type="nucleotide sequence ID" value="NZ_JAULRT010000062.1"/>
</dbReference>
<dbReference type="Proteomes" id="UP001168380">
    <property type="component" value="Unassembled WGS sequence"/>
</dbReference>
<feature type="chain" id="PRO_5045055206" evidence="1">
    <location>
        <begin position="16"/>
        <end position="781"/>
    </location>
</feature>
<gene>
    <name evidence="2" type="ORF">QWI16_15745</name>
</gene>
<dbReference type="Pfam" id="PF09826">
    <property type="entry name" value="Beta_propel"/>
    <property type="match status" value="1"/>
</dbReference>
<proteinExistence type="predicted"/>
<dbReference type="EMBL" id="JAULRT010000062">
    <property type="protein sequence ID" value="MDO3383635.1"/>
    <property type="molecule type" value="Genomic_DNA"/>
</dbReference>
<accession>A0ABT8TJ74</accession>
<evidence type="ECO:0000313" key="2">
    <source>
        <dbReference type="EMBL" id="MDO3383635.1"/>
    </source>
</evidence>